<gene>
    <name evidence="1" type="ORF">TARUN_1783</name>
</gene>
<protein>
    <submittedName>
        <fullName evidence="1">Uncharacterized protein</fullName>
    </submittedName>
</protein>
<proteinExistence type="predicted"/>
<dbReference type="Proteomes" id="UP000266272">
    <property type="component" value="Unassembled WGS sequence"/>
</dbReference>
<name>A0A395NWJ0_TRIAR</name>
<keyword evidence="2" id="KW-1185">Reference proteome</keyword>
<organism evidence="1 2">
    <name type="scientific">Trichoderma arundinaceum</name>
    <dbReference type="NCBI Taxonomy" id="490622"/>
    <lineage>
        <taxon>Eukaryota</taxon>
        <taxon>Fungi</taxon>
        <taxon>Dikarya</taxon>
        <taxon>Ascomycota</taxon>
        <taxon>Pezizomycotina</taxon>
        <taxon>Sordariomycetes</taxon>
        <taxon>Hypocreomycetidae</taxon>
        <taxon>Hypocreales</taxon>
        <taxon>Hypocreaceae</taxon>
        <taxon>Trichoderma</taxon>
    </lineage>
</organism>
<accession>A0A395NWJ0</accession>
<evidence type="ECO:0000313" key="1">
    <source>
        <dbReference type="EMBL" id="RFU80428.1"/>
    </source>
</evidence>
<dbReference type="EMBL" id="PXOA01000110">
    <property type="protein sequence ID" value="RFU80428.1"/>
    <property type="molecule type" value="Genomic_DNA"/>
</dbReference>
<reference evidence="1 2" key="1">
    <citation type="journal article" date="2018" name="PLoS Pathog.">
        <title>Evolution of structural diversity of trichothecenes, a family of toxins produced by plant pathogenic and entomopathogenic fungi.</title>
        <authorList>
            <person name="Proctor R.H."/>
            <person name="McCormick S.P."/>
            <person name="Kim H.S."/>
            <person name="Cardoza R.E."/>
            <person name="Stanley A.M."/>
            <person name="Lindo L."/>
            <person name="Kelly A."/>
            <person name="Brown D.W."/>
            <person name="Lee T."/>
            <person name="Vaughan M.M."/>
            <person name="Alexander N.J."/>
            <person name="Busman M."/>
            <person name="Gutierrez S."/>
        </authorList>
    </citation>
    <scope>NUCLEOTIDE SEQUENCE [LARGE SCALE GENOMIC DNA]</scope>
    <source>
        <strain evidence="1 2">IBT 40837</strain>
    </source>
</reference>
<evidence type="ECO:0000313" key="2">
    <source>
        <dbReference type="Proteomes" id="UP000266272"/>
    </source>
</evidence>
<comment type="caution">
    <text evidence="1">The sequence shown here is derived from an EMBL/GenBank/DDBJ whole genome shotgun (WGS) entry which is preliminary data.</text>
</comment>
<dbReference type="AlphaFoldDB" id="A0A395NWJ0"/>
<sequence>MELRQTHSIDGCFDWLQLRIQRQRTNAVCAGAVGGYSAAAILEQSHASAVRCVANQLSGRLACESGISRLRRFCFEPQCRIGEGEAHRQLQLPPACLAERKTRRHILPGPDPCIAFLSLSREVT</sequence>